<gene>
    <name evidence="1" type="ORF">I6H47_09785</name>
</gene>
<dbReference type="InterPro" id="IPR002591">
    <property type="entry name" value="Phosphodiest/P_Trfase"/>
</dbReference>
<dbReference type="GO" id="GO:0016787">
    <property type="term" value="F:hydrolase activity"/>
    <property type="evidence" value="ECO:0007669"/>
    <property type="project" value="UniProtKB-ARBA"/>
</dbReference>
<organism evidence="1 2">
    <name type="scientific">Brevibacterium casei</name>
    <dbReference type="NCBI Taxonomy" id="33889"/>
    <lineage>
        <taxon>Bacteria</taxon>
        <taxon>Bacillati</taxon>
        <taxon>Actinomycetota</taxon>
        <taxon>Actinomycetes</taxon>
        <taxon>Micrococcales</taxon>
        <taxon>Brevibacteriaceae</taxon>
        <taxon>Brevibacterium</taxon>
    </lineage>
</organism>
<dbReference type="AlphaFoldDB" id="A0A7T4DH86"/>
<dbReference type="Pfam" id="PF01663">
    <property type="entry name" value="Phosphodiest"/>
    <property type="match status" value="1"/>
</dbReference>
<proteinExistence type="predicted"/>
<accession>A0A7T4DH86</accession>
<dbReference type="Gene3D" id="3.40.720.10">
    <property type="entry name" value="Alkaline Phosphatase, subunit A"/>
    <property type="match status" value="1"/>
</dbReference>
<dbReference type="SUPFAM" id="SSF53649">
    <property type="entry name" value="Alkaline phosphatase-like"/>
    <property type="match status" value="1"/>
</dbReference>
<sequence length="392" mass="41702">MADLPSDQAPTASLLAPPDYGNPLLSDVVPAAALSLGAGGVLDDTAALRAQRLGFDREVRTAIVVLIDGLGEQLLSRDSGYTPFFRSLAGQRRTVSTGFPSTTANSLSSFATGRLPGAHGVVGYRLLDPAKDAVFNQLTWDLDVDPVTWVPDATLFERLETADVDVVSLGEAKFAGRGLNRASLRGGRFRASKTLEERCAQALAEVRAPGTRLVYLYWGGLDKTGHVHGSNSAQWTEELERIDLALSRLAQDLPHDAAMIVTADHGMVDIDHDTRLDLVDAPELKAGLRHLGGEPRALHLYAQPGAAGDVAAAWTETLGDRALVLPQAEAVRRDYFGPVDPRVIGRIGDVVVICTDGFAVVDSETESASALALIGHHGATTARELEIPLLVV</sequence>
<evidence type="ECO:0000313" key="2">
    <source>
        <dbReference type="Proteomes" id="UP000595374"/>
    </source>
</evidence>
<evidence type="ECO:0000313" key="1">
    <source>
        <dbReference type="EMBL" id="QQB13147.1"/>
    </source>
</evidence>
<dbReference type="InterPro" id="IPR017850">
    <property type="entry name" value="Alkaline_phosphatase_core_sf"/>
</dbReference>
<dbReference type="RefSeq" id="WP_198498371.1">
    <property type="nucleotide sequence ID" value="NZ_CP065989.1"/>
</dbReference>
<dbReference type="PANTHER" id="PTHR10151:SF120">
    <property type="entry name" value="BIS(5'-ADENOSYL)-TRIPHOSPHATASE"/>
    <property type="match status" value="1"/>
</dbReference>
<name>A0A7T4DH86_9MICO</name>
<reference evidence="1 2" key="1">
    <citation type="submission" date="2020-12" db="EMBL/GenBank/DDBJ databases">
        <title>FDA dAtabase for Regulatory Grade micrObial Sequences (FDA-ARGOS): Supporting development and validation of Infectious Disease Dx tests.</title>
        <authorList>
            <person name="Sproer C."/>
            <person name="Gronow S."/>
            <person name="Severitt S."/>
            <person name="Schroder I."/>
            <person name="Tallon L."/>
            <person name="Sadzewicz L."/>
            <person name="Zhao X."/>
            <person name="Boylan J."/>
            <person name="Ott S."/>
            <person name="Bowen H."/>
            <person name="Vavikolanu K."/>
            <person name="Mehta A."/>
            <person name="Aluvathingal J."/>
            <person name="Nadendla S."/>
            <person name="Lowell S."/>
            <person name="Myers T."/>
            <person name="Yan Y."/>
            <person name="Sichtig H."/>
        </authorList>
    </citation>
    <scope>NUCLEOTIDE SEQUENCE [LARGE SCALE GENOMIC DNA]</scope>
    <source>
        <strain evidence="1 2">FDAARGOS_990</strain>
    </source>
</reference>
<dbReference type="EMBL" id="CP065989">
    <property type="protein sequence ID" value="QQB13147.1"/>
    <property type="molecule type" value="Genomic_DNA"/>
</dbReference>
<dbReference type="Proteomes" id="UP000595374">
    <property type="component" value="Chromosome"/>
</dbReference>
<dbReference type="PANTHER" id="PTHR10151">
    <property type="entry name" value="ECTONUCLEOTIDE PYROPHOSPHATASE/PHOSPHODIESTERASE"/>
    <property type="match status" value="1"/>
</dbReference>
<protein>
    <submittedName>
        <fullName evidence="1">Alkaline phosphatase family protein</fullName>
    </submittedName>
</protein>